<dbReference type="Proteomes" id="UP000241462">
    <property type="component" value="Unassembled WGS sequence"/>
</dbReference>
<feature type="transmembrane region" description="Helical" evidence="7">
    <location>
        <begin position="14"/>
        <end position="33"/>
    </location>
</feature>
<dbReference type="GO" id="GO:0016705">
    <property type="term" value="F:oxidoreductase activity, acting on paired donors, with incorporation or reduction of molecular oxygen"/>
    <property type="evidence" value="ECO:0007669"/>
    <property type="project" value="InterPro"/>
</dbReference>
<feature type="binding site" description="axial binding residue" evidence="5">
    <location>
        <position position="488"/>
    </location>
    <ligand>
        <name>heme</name>
        <dbReference type="ChEBI" id="CHEBI:30413"/>
    </ligand>
    <ligandPart>
        <name>Fe</name>
        <dbReference type="ChEBI" id="CHEBI:18248"/>
    </ligandPart>
</feature>
<name>A0A2T3A2F3_9PEZI</name>
<keyword evidence="4 5" id="KW-0408">Iron</keyword>
<keyword evidence="3 6" id="KW-0560">Oxidoreductase</keyword>
<sequence length="556" mass="61209">MSTLLASLNPSTGWLGRAALLAAVAALFLITVFRKSGITRHGKPLPTPPNTLPLAGNGLVFLQARQKLFAWFVKCERIFGRETFELYVPSLHPGVVLNDPKNLDFVLKHESLFTKGDFVKQPLWDLFGHGIVNADGELWRVQRKAGLSFLNNKNLQVLTDVALPQYLGQSIRHLKAQSDAGRQTDLQAVFHEITSQLMGKMAYNMEMHADDDMSVAFDYASGVCAKRVQNPLWRVKEVFFGQKMRKSVGIVNAFGKRIVDSAVQDRKQGTSLPTAENDKLDQVSGSLIQSLLDAIGDEKIVADAALNYLSAGRDTTAQSLTWTFYLLLQNRYVYTKVRQEVQALLNISSSLECLAASDPAPSSASSVPSDLGSRISLCTPAALPYTHAVFLEALRLFPPIPFEIRQAQAATTLPDGTFLPASSILVWCPWSMHRSKLTWGDDAETFRPERWLTKQPDSTSSPGHGTAPKVISRSVSEFTVFSGGPRTCLGKKMAEVIGVQAIAAMAWTFDFVPAYQAQERTSKSSLTLPMDGGLPVFVKVRNRRSRSTMNSGDEEI</sequence>
<keyword evidence="5 6" id="KW-0349">Heme</keyword>
<evidence type="ECO:0000256" key="3">
    <source>
        <dbReference type="ARBA" id="ARBA00023002"/>
    </source>
</evidence>
<reference evidence="8 9" key="1">
    <citation type="journal article" date="2018" name="Mycol. Prog.">
        <title>Coniella lustricola, a new species from submerged detritus.</title>
        <authorList>
            <person name="Raudabaugh D.B."/>
            <person name="Iturriaga T."/>
            <person name="Carver A."/>
            <person name="Mondo S."/>
            <person name="Pangilinan J."/>
            <person name="Lipzen A."/>
            <person name="He G."/>
            <person name="Amirebrahimi M."/>
            <person name="Grigoriev I.V."/>
            <person name="Miller A.N."/>
        </authorList>
    </citation>
    <scope>NUCLEOTIDE SEQUENCE [LARGE SCALE GENOMIC DNA]</scope>
    <source>
        <strain evidence="8 9">B22-T-1</strain>
    </source>
</reference>
<dbReference type="SUPFAM" id="SSF48264">
    <property type="entry name" value="Cytochrome P450"/>
    <property type="match status" value="1"/>
</dbReference>
<comment type="cofactor">
    <cofactor evidence="5">
        <name>heme</name>
        <dbReference type="ChEBI" id="CHEBI:30413"/>
    </cofactor>
</comment>
<dbReference type="Gene3D" id="1.10.630.10">
    <property type="entry name" value="Cytochrome P450"/>
    <property type="match status" value="1"/>
</dbReference>
<dbReference type="PRINTS" id="PR00463">
    <property type="entry name" value="EP450I"/>
</dbReference>
<evidence type="ECO:0000256" key="7">
    <source>
        <dbReference type="SAM" id="Phobius"/>
    </source>
</evidence>
<evidence type="ECO:0000313" key="8">
    <source>
        <dbReference type="EMBL" id="PSR81556.1"/>
    </source>
</evidence>
<keyword evidence="7" id="KW-1133">Transmembrane helix</keyword>
<evidence type="ECO:0000256" key="2">
    <source>
        <dbReference type="ARBA" id="ARBA00022723"/>
    </source>
</evidence>
<keyword evidence="9" id="KW-1185">Reference proteome</keyword>
<gene>
    <name evidence="8" type="ORF">BD289DRAFT_412997</name>
</gene>
<comment type="similarity">
    <text evidence="1 6">Belongs to the cytochrome P450 family.</text>
</comment>
<keyword evidence="6 8" id="KW-0503">Monooxygenase</keyword>
<dbReference type="InParanoid" id="A0A2T3A2F3"/>
<dbReference type="InterPro" id="IPR036396">
    <property type="entry name" value="Cyt_P450_sf"/>
</dbReference>
<accession>A0A2T3A2F3</accession>
<evidence type="ECO:0000256" key="6">
    <source>
        <dbReference type="RuleBase" id="RU000461"/>
    </source>
</evidence>
<evidence type="ECO:0000313" key="9">
    <source>
        <dbReference type="Proteomes" id="UP000241462"/>
    </source>
</evidence>
<dbReference type="PROSITE" id="PS00086">
    <property type="entry name" value="CYTOCHROME_P450"/>
    <property type="match status" value="1"/>
</dbReference>
<keyword evidence="2 5" id="KW-0479">Metal-binding</keyword>
<dbReference type="STRING" id="2025994.A0A2T3A2F3"/>
<evidence type="ECO:0000256" key="5">
    <source>
        <dbReference type="PIRSR" id="PIRSR602401-1"/>
    </source>
</evidence>
<dbReference type="GO" id="GO:0004497">
    <property type="term" value="F:monooxygenase activity"/>
    <property type="evidence" value="ECO:0007669"/>
    <property type="project" value="UniProtKB-KW"/>
</dbReference>
<evidence type="ECO:0000256" key="1">
    <source>
        <dbReference type="ARBA" id="ARBA00010617"/>
    </source>
</evidence>
<keyword evidence="7" id="KW-0472">Membrane</keyword>
<keyword evidence="7" id="KW-0812">Transmembrane</keyword>
<dbReference type="OrthoDB" id="1470350at2759"/>
<protein>
    <submittedName>
        <fullName evidence="8">Monooxygenase-like protein</fullName>
    </submittedName>
</protein>
<evidence type="ECO:0000256" key="4">
    <source>
        <dbReference type="ARBA" id="ARBA00023004"/>
    </source>
</evidence>
<dbReference type="InterPro" id="IPR017972">
    <property type="entry name" value="Cyt_P450_CS"/>
</dbReference>
<dbReference type="InterPro" id="IPR002401">
    <property type="entry name" value="Cyt_P450_E_grp-I"/>
</dbReference>
<dbReference type="GO" id="GO:0006629">
    <property type="term" value="P:lipid metabolic process"/>
    <property type="evidence" value="ECO:0007669"/>
    <property type="project" value="UniProtKB-ARBA"/>
</dbReference>
<organism evidence="8 9">
    <name type="scientific">Coniella lustricola</name>
    <dbReference type="NCBI Taxonomy" id="2025994"/>
    <lineage>
        <taxon>Eukaryota</taxon>
        <taxon>Fungi</taxon>
        <taxon>Dikarya</taxon>
        <taxon>Ascomycota</taxon>
        <taxon>Pezizomycotina</taxon>
        <taxon>Sordariomycetes</taxon>
        <taxon>Sordariomycetidae</taxon>
        <taxon>Diaporthales</taxon>
        <taxon>Schizoparmaceae</taxon>
        <taxon>Coniella</taxon>
    </lineage>
</organism>
<dbReference type="PRINTS" id="PR00385">
    <property type="entry name" value="P450"/>
</dbReference>
<dbReference type="EMBL" id="KZ678499">
    <property type="protein sequence ID" value="PSR81556.1"/>
    <property type="molecule type" value="Genomic_DNA"/>
</dbReference>
<dbReference type="InterPro" id="IPR001128">
    <property type="entry name" value="Cyt_P450"/>
</dbReference>
<dbReference type="GO" id="GO:0005506">
    <property type="term" value="F:iron ion binding"/>
    <property type="evidence" value="ECO:0007669"/>
    <property type="project" value="InterPro"/>
</dbReference>
<proteinExistence type="inferred from homology"/>
<dbReference type="GO" id="GO:0020037">
    <property type="term" value="F:heme binding"/>
    <property type="evidence" value="ECO:0007669"/>
    <property type="project" value="InterPro"/>
</dbReference>
<dbReference type="PANTHER" id="PTHR24296">
    <property type="entry name" value="CYTOCHROME P450"/>
    <property type="match status" value="1"/>
</dbReference>
<dbReference type="Pfam" id="PF00067">
    <property type="entry name" value="p450"/>
    <property type="match status" value="1"/>
</dbReference>
<dbReference type="AlphaFoldDB" id="A0A2T3A2F3"/>